<name>A0A0E9TYN0_ANGAN</name>
<feature type="compositionally biased region" description="Basic residues" evidence="1">
    <location>
        <begin position="12"/>
        <end position="25"/>
    </location>
</feature>
<reference evidence="2" key="2">
    <citation type="journal article" date="2015" name="Fish Shellfish Immunol.">
        <title>Early steps in the European eel (Anguilla anguilla)-Vibrio vulnificus interaction in the gills: Role of the RtxA13 toxin.</title>
        <authorList>
            <person name="Callol A."/>
            <person name="Pajuelo D."/>
            <person name="Ebbesson L."/>
            <person name="Teles M."/>
            <person name="MacKenzie S."/>
            <person name="Amaro C."/>
        </authorList>
    </citation>
    <scope>NUCLEOTIDE SEQUENCE</scope>
</reference>
<evidence type="ECO:0000256" key="1">
    <source>
        <dbReference type="SAM" id="MobiDB-lite"/>
    </source>
</evidence>
<feature type="region of interest" description="Disordered" evidence="1">
    <location>
        <begin position="1"/>
        <end position="25"/>
    </location>
</feature>
<proteinExistence type="predicted"/>
<organism evidence="2">
    <name type="scientific">Anguilla anguilla</name>
    <name type="common">European freshwater eel</name>
    <name type="synonym">Muraena anguilla</name>
    <dbReference type="NCBI Taxonomy" id="7936"/>
    <lineage>
        <taxon>Eukaryota</taxon>
        <taxon>Metazoa</taxon>
        <taxon>Chordata</taxon>
        <taxon>Craniata</taxon>
        <taxon>Vertebrata</taxon>
        <taxon>Euteleostomi</taxon>
        <taxon>Actinopterygii</taxon>
        <taxon>Neopterygii</taxon>
        <taxon>Teleostei</taxon>
        <taxon>Anguilliformes</taxon>
        <taxon>Anguillidae</taxon>
        <taxon>Anguilla</taxon>
    </lineage>
</organism>
<dbReference type="EMBL" id="GBXM01049911">
    <property type="protein sequence ID" value="JAH58666.1"/>
    <property type="molecule type" value="Transcribed_RNA"/>
</dbReference>
<protein>
    <submittedName>
        <fullName evidence="2">Uncharacterized protein</fullName>
    </submittedName>
</protein>
<reference evidence="2" key="1">
    <citation type="submission" date="2014-11" db="EMBL/GenBank/DDBJ databases">
        <authorList>
            <person name="Amaro Gonzalez C."/>
        </authorList>
    </citation>
    <scope>NUCLEOTIDE SEQUENCE</scope>
</reference>
<feature type="compositionally biased region" description="Polar residues" evidence="1">
    <location>
        <begin position="1"/>
        <end position="11"/>
    </location>
</feature>
<evidence type="ECO:0000313" key="2">
    <source>
        <dbReference type="EMBL" id="JAH58666.1"/>
    </source>
</evidence>
<sequence>MSFFDFSTSRHWSPKKKKTRNKTSI</sequence>
<accession>A0A0E9TYN0</accession>
<dbReference type="AlphaFoldDB" id="A0A0E9TYN0"/>